<sequence length="81" mass="8517">MSAPALAFIKHFNPYLSDDTPINPKAPQDKKPATAMEMAMAAVTMTGLKIMKNGEEKAEERAGDGGGFYKGESRGLSGGLA</sequence>
<evidence type="ECO:0000256" key="1">
    <source>
        <dbReference type="SAM" id="MobiDB-lite"/>
    </source>
</evidence>
<name>A0ABR2PXI5_9ROSI</name>
<dbReference type="EMBL" id="JBBPBN010000050">
    <property type="protein sequence ID" value="KAK8993004.1"/>
    <property type="molecule type" value="Genomic_DNA"/>
</dbReference>
<dbReference type="Proteomes" id="UP001396334">
    <property type="component" value="Unassembled WGS sequence"/>
</dbReference>
<keyword evidence="3" id="KW-1185">Reference proteome</keyword>
<reference evidence="2 3" key="1">
    <citation type="journal article" date="2024" name="G3 (Bethesda)">
        <title>Genome assembly of Hibiscus sabdariffa L. provides insights into metabolisms of medicinal natural products.</title>
        <authorList>
            <person name="Kim T."/>
        </authorList>
    </citation>
    <scope>NUCLEOTIDE SEQUENCE [LARGE SCALE GENOMIC DNA]</scope>
    <source>
        <strain evidence="2">TK-2024</strain>
        <tissue evidence="2">Old leaves</tissue>
    </source>
</reference>
<feature type="region of interest" description="Disordered" evidence="1">
    <location>
        <begin position="55"/>
        <end position="81"/>
    </location>
</feature>
<proteinExistence type="predicted"/>
<protein>
    <submittedName>
        <fullName evidence="2">Uncharacterized protein</fullName>
    </submittedName>
</protein>
<accession>A0ABR2PXI5</accession>
<comment type="caution">
    <text evidence="2">The sequence shown here is derived from an EMBL/GenBank/DDBJ whole genome shotgun (WGS) entry which is preliminary data.</text>
</comment>
<gene>
    <name evidence="2" type="ORF">V6N11_049062</name>
</gene>
<evidence type="ECO:0000313" key="3">
    <source>
        <dbReference type="Proteomes" id="UP001396334"/>
    </source>
</evidence>
<organism evidence="2 3">
    <name type="scientific">Hibiscus sabdariffa</name>
    <name type="common">roselle</name>
    <dbReference type="NCBI Taxonomy" id="183260"/>
    <lineage>
        <taxon>Eukaryota</taxon>
        <taxon>Viridiplantae</taxon>
        <taxon>Streptophyta</taxon>
        <taxon>Embryophyta</taxon>
        <taxon>Tracheophyta</taxon>
        <taxon>Spermatophyta</taxon>
        <taxon>Magnoliopsida</taxon>
        <taxon>eudicotyledons</taxon>
        <taxon>Gunneridae</taxon>
        <taxon>Pentapetalae</taxon>
        <taxon>rosids</taxon>
        <taxon>malvids</taxon>
        <taxon>Malvales</taxon>
        <taxon>Malvaceae</taxon>
        <taxon>Malvoideae</taxon>
        <taxon>Hibiscus</taxon>
    </lineage>
</organism>
<evidence type="ECO:0000313" key="2">
    <source>
        <dbReference type="EMBL" id="KAK8993004.1"/>
    </source>
</evidence>